<dbReference type="InterPro" id="IPR005031">
    <property type="entry name" value="COQ10_START"/>
</dbReference>
<dbReference type="RefSeq" id="WP_318295954.1">
    <property type="nucleotide sequence ID" value="NZ_BAAABQ010000065.1"/>
</dbReference>
<reference evidence="2 3" key="1">
    <citation type="submission" date="2020-08" db="EMBL/GenBank/DDBJ databases">
        <title>Genomic Encyclopedia of Archaeal and Bacterial Type Strains, Phase II (KMG-II): from individual species to whole genera.</title>
        <authorList>
            <person name="Goeker M."/>
        </authorList>
    </citation>
    <scope>NUCLEOTIDE SEQUENCE [LARGE SCALE GENOMIC DNA]</scope>
    <source>
        <strain evidence="2 3">DSM 43850</strain>
    </source>
</reference>
<protein>
    <submittedName>
        <fullName evidence="2">C7-C12 aromatase (ARO/CYC)</fullName>
        <ecNumber evidence="2">4.2.1.-</ecNumber>
    </submittedName>
</protein>
<dbReference type="GO" id="GO:0016829">
    <property type="term" value="F:lyase activity"/>
    <property type="evidence" value="ECO:0007669"/>
    <property type="project" value="UniProtKB-KW"/>
</dbReference>
<dbReference type="EC" id="4.2.1.-" evidence="2"/>
<dbReference type="Gene3D" id="3.30.530.20">
    <property type="match status" value="2"/>
</dbReference>
<evidence type="ECO:0000313" key="2">
    <source>
        <dbReference type="EMBL" id="MBA8923880.1"/>
    </source>
</evidence>
<dbReference type="InterPro" id="IPR023393">
    <property type="entry name" value="START-like_dom_sf"/>
</dbReference>
<dbReference type="EMBL" id="JACJID010000001">
    <property type="protein sequence ID" value="MBA8923880.1"/>
    <property type="molecule type" value="Genomic_DNA"/>
</dbReference>
<accession>A0ABR6BAN8</accession>
<dbReference type="SUPFAM" id="SSF55961">
    <property type="entry name" value="Bet v1-like"/>
    <property type="match status" value="2"/>
</dbReference>
<keyword evidence="2" id="KW-0456">Lyase</keyword>
<proteinExistence type="predicted"/>
<evidence type="ECO:0000259" key="1">
    <source>
        <dbReference type="Pfam" id="PF03364"/>
    </source>
</evidence>
<gene>
    <name evidence="2" type="ORF">BC739_001077</name>
</gene>
<comment type="caution">
    <text evidence="2">The sequence shown here is derived from an EMBL/GenBank/DDBJ whole genome shotgun (WGS) entry which is preliminary data.</text>
</comment>
<dbReference type="CDD" id="cd08861">
    <property type="entry name" value="OtcD1_ARO-CYC_like"/>
    <property type="match status" value="2"/>
</dbReference>
<sequence>MPENQTHVASAECTVAAPADAVFAVLAEVEKWPQFFPSMVHTEYLERTETSDRVEYWAVTPQEAIRHWIARRELDQDAGRITFTQEGAVGPLARLGGTWQVTATGPGSTVVSSKHEYTLAEEDPAVAERAKADLERNSGVQFAVIKDTAQRREELAELVISFADELFIAGSVEDCYAVLYEADKWPDRFPHVTSLEMTEDVPNFQFFDMGTKSADGSTHQMRSVRICLPYRKIVYKQLKTPPLLAAHTGHWSFTETPEGVIAQTRHAATIRRDRLHVLGEGTTVADARRYLRKVLSANSMANLVFTKDYAERRAE</sequence>
<dbReference type="Pfam" id="PF03364">
    <property type="entry name" value="Polyketide_cyc"/>
    <property type="match status" value="1"/>
</dbReference>
<keyword evidence="3" id="KW-1185">Reference proteome</keyword>
<evidence type="ECO:0000313" key="3">
    <source>
        <dbReference type="Proteomes" id="UP000517916"/>
    </source>
</evidence>
<name>A0ABR6BAN8_9PSEU</name>
<dbReference type="Proteomes" id="UP000517916">
    <property type="component" value="Unassembled WGS sequence"/>
</dbReference>
<organism evidence="2 3">
    <name type="scientific">Kutzneria viridogrisea</name>
    <dbReference type="NCBI Taxonomy" id="47990"/>
    <lineage>
        <taxon>Bacteria</taxon>
        <taxon>Bacillati</taxon>
        <taxon>Actinomycetota</taxon>
        <taxon>Actinomycetes</taxon>
        <taxon>Pseudonocardiales</taxon>
        <taxon>Pseudonocardiaceae</taxon>
        <taxon>Kutzneria</taxon>
    </lineage>
</organism>
<feature type="domain" description="Coenzyme Q-binding protein COQ10 START" evidence="1">
    <location>
        <begin position="15"/>
        <end position="119"/>
    </location>
</feature>